<proteinExistence type="predicted"/>
<name>A0A2J0SM70_STEMA</name>
<sequence length="179" mass="18452">MNRILSLGLLLGTVLATAACARAAEESPATPVASEAPAVPAQVSPAKIDPALPVAIVHKTASCGCCGIWVDHLKAAGFQVDVRDTDDMNPIKVRLGVPVGKASCHTAEIGGYVVEGHIPAEDIKRLLAERPTARGLVLPGMPAGSPGMEMPDGYVQPYTVELVRADGSTEPFAQHGQGG</sequence>
<organism evidence="2 3">
    <name type="scientific">Stenotrophomonas maltophilia</name>
    <name type="common">Pseudomonas maltophilia</name>
    <name type="synonym">Xanthomonas maltophilia</name>
    <dbReference type="NCBI Taxonomy" id="40324"/>
    <lineage>
        <taxon>Bacteria</taxon>
        <taxon>Pseudomonadati</taxon>
        <taxon>Pseudomonadota</taxon>
        <taxon>Gammaproteobacteria</taxon>
        <taxon>Lysobacterales</taxon>
        <taxon>Lysobacteraceae</taxon>
        <taxon>Stenotrophomonas</taxon>
        <taxon>Stenotrophomonas maltophilia group</taxon>
    </lineage>
</organism>
<dbReference type="EMBL" id="RAUE01000011">
    <property type="protein sequence ID" value="MBA0310793.1"/>
    <property type="molecule type" value="Genomic_DNA"/>
</dbReference>
<dbReference type="Proteomes" id="UP000822271">
    <property type="component" value="Unassembled WGS sequence"/>
</dbReference>
<evidence type="ECO:0000313" key="3">
    <source>
        <dbReference type="Proteomes" id="UP000822271"/>
    </source>
</evidence>
<evidence type="ECO:0000256" key="1">
    <source>
        <dbReference type="SAM" id="SignalP"/>
    </source>
</evidence>
<accession>A0A2J0SM70</accession>
<keyword evidence="1" id="KW-0732">Signal</keyword>
<reference evidence="2" key="2">
    <citation type="journal article" date="2020" name="Front. Microbiol.">
        <title>Genetic Variants of the DSF Quorum Sensing System in Stenotrophomonas maltophilia Influence Virulence and Resistance Phenotypes Among Genotypically Diverse Clinical Isolates.</title>
        <authorList>
            <person name="Yero D."/>
            <person name="Huedo P."/>
            <person name="Conchillo-Sole O."/>
            <person name="Martinez-Servat S."/>
            <person name="Mamat U."/>
            <person name="Coves X."/>
            <person name="Llanas F."/>
            <person name="Roca I."/>
            <person name="Vila J."/>
            <person name="Schaible U.E."/>
            <person name="Daura X."/>
            <person name="Gibert I."/>
        </authorList>
    </citation>
    <scope>NUCLEOTIDE SEQUENCE</scope>
    <source>
        <strain evidence="2">OG156</strain>
    </source>
</reference>
<dbReference type="PROSITE" id="PS51257">
    <property type="entry name" value="PROKAR_LIPOPROTEIN"/>
    <property type="match status" value="1"/>
</dbReference>
<dbReference type="AlphaFoldDB" id="A0A2J0SM70"/>
<dbReference type="InterPro" id="IPR007332">
    <property type="entry name" value="DUF411"/>
</dbReference>
<dbReference type="OrthoDB" id="14727at2"/>
<reference evidence="2" key="1">
    <citation type="submission" date="2018-09" db="EMBL/GenBank/DDBJ databases">
        <authorList>
            <person name="Groschel M."/>
            <person name="Kohl T."/>
            <person name="Conchillo-Sole O."/>
            <person name="Mamat U."/>
            <person name="Yero D."/>
            <person name="Niemann S."/>
            <person name="Daura X."/>
            <person name="Gibert I."/>
        </authorList>
    </citation>
    <scope>NUCLEOTIDE SEQUENCE</scope>
    <source>
        <strain evidence="2">OG156</strain>
    </source>
</reference>
<gene>
    <name evidence="2" type="ORF">D7Y33_07120</name>
</gene>
<dbReference type="RefSeq" id="WP_080354973.1">
    <property type="nucleotide sequence ID" value="NZ_CP154630.1"/>
</dbReference>
<evidence type="ECO:0000313" key="2">
    <source>
        <dbReference type="EMBL" id="MBA0310793.1"/>
    </source>
</evidence>
<dbReference type="Pfam" id="PF04214">
    <property type="entry name" value="DUF411"/>
    <property type="match status" value="1"/>
</dbReference>
<feature type="signal peptide" evidence="1">
    <location>
        <begin position="1"/>
        <end position="23"/>
    </location>
</feature>
<protein>
    <submittedName>
        <fullName evidence="2">DUF411 domain-containing protein</fullName>
    </submittedName>
</protein>
<comment type="caution">
    <text evidence="2">The sequence shown here is derived from an EMBL/GenBank/DDBJ whole genome shotgun (WGS) entry which is preliminary data.</text>
</comment>
<feature type="chain" id="PRO_5043156018" evidence="1">
    <location>
        <begin position="24"/>
        <end position="179"/>
    </location>
</feature>